<dbReference type="EMBL" id="MCFC01000066">
    <property type="protein sequence ID" value="ORY24586.1"/>
    <property type="molecule type" value="Genomic_DNA"/>
</dbReference>
<dbReference type="InterPro" id="IPR051477">
    <property type="entry name" value="Expansin_CellWall"/>
</dbReference>
<dbReference type="OrthoDB" id="623670at2759"/>
<evidence type="ECO:0000313" key="3">
    <source>
        <dbReference type="EMBL" id="ORY24586.1"/>
    </source>
</evidence>
<feature type="chain" id="PRO_5012214841" evidence="2">
    <location>
        <begin position="18"/>
        <end position="129"/>
    </location>
</feature>
<accession>A0A1Y2AQ19</accession>
<name>A0A1Y2AQ19_9TREE</name>
<feature type="signal peptide" evidence="2">
    <location>
        <begin position="1"/>
        <end position="17"/>
    </location>
</feature>
<dbReference type="InterPro" id="IPR036908">
    <property type="entry name" value="RlpA-like_sf"/>
</dbReference>
<evidence type="ECO:0000313" key="4">
    <source>
        <dbReference type="Proteomes" id="UP000193986"/>
    </source>
</evidence>
<dbReference type="InParanoid" id="A0A1Y2AQ19"/>
<keyword evidence="4" id="KW-1185">Reference proteome</keyword>
<reference evidence="3 4" key="1">
    <citation type="submission" date="2016-07" db="EMBL/GenBank/DDBJ databases">
        <title>Pervasive Adenine N6-methylation of Active Genes in Fungi.</title>
        <authorList>
            <consortium name="DOE Joint Genome Institute"/>
            <person name="Mondo S.J."/>
            <person name="Dannebaum R.O."/>
            <person name="Kuo R.C."/>
            <person name="Labutti K."/>
            <person name="Haridas S."/>
            <person name="Kuo A."/>
            <person name="Salamov A."/>
            <person name="Ahrendt S.R."/>
            <person name="Lipzen A."/>
            <person name="Sullivan W."/>
            <person name="Andreopoulos W.B."/>
            <person name="Clum A."/>
            <person name="Lindquist E."/>
            <person name="Daum C."/>
            <person name="Ramamoorthy G.K."/>
            <person name="Gryganskyi A."/>
            <person name="Culley D."/>
            <person name="Magnuson J.K."/>
            <person name="James T.Y."/>
            <person name="O'Malley M.A."/>
            <person name="Stajich J.E."/>
            <person name="Spatafora J.W."/>
            <person name="Visel A."/>
            <person name="Grigoriev I.V."/>
        </authorList>
    </citation>
    <scope>NUCLEOTIDE SEQUENCE [LARGE SCALE GENOMIC DNA]</scope>
    <source>
        <strain evidence="3 4">68-887.2</strain>
    </source>
</reference>
<proteinExistence type="predicted"/>
<keyword evidence="1 2" id="KW-0732">Signal</keyword>
<dbReference type="PANTHER" id="PTHR31836:SF28">
    <property type="entry name" value="SRCR DOMAIN-CONTAINING PROTEIN-RELATED"/>
    <property type="match status" value="1"/>
</dbReference>
<comment type="caution">
    <text evidence="3">The sequence shown here is derived from an EMBL/GenBank/DDBJ whole genome shotgun (WGS) entry which is preliminary data.</text>
</comment>
<protein>
    <submittedName>
        <fullName evidence="3">RlpA-like double-psi beta-barrel-protein domain-containing protein-containing protein</fullName>
    </submittedName>
</protein>
<gene>
    <name evidence="3" type="ORF">BCR39DRAFT_561485</name>
</gene>
<sequence length="129" mass="14145">MFKQLVVALLASSAALASPVPATEVKVEKRSSSGLATYFEVGLGACGWTNANEDLIVAINSDQYDNGDHCGKWLTIKNKANGKTVEAYAADECPSCDWGSLDLSPQVFGKLTDWDYDEGEFDITWWWND</sequence>
<evidence type="ECO:0000256" key="1">
    <source>
        <dbReference type="ARBA" id="ARBA00022729"/>
    </source>
</evidence>
<dbReference type="AlphaFoldDB" id="A0A1Y2AQ19"/>
<evidence type="ECO:0000256" key="2">
    <source>
        <dbReference type="SAM" id="SignalP"/>
    </source>
</evidence>
<dbReference type="Gene3D" id="2.40.40.10">
    <property type="entry name" value="RlpA-like domain"/>
    <property type="match status" value="1"/>
</dbReference>
<dbReference type="CDD" id="cd22191">
    <property type="entry name" value="DPBB_RlpA_EXP_N-like"/>
    <property type="match status" value="1"/>
</dbReference>
<dbReference type="SUPFAM" id="SSF50685">
    <property type="entry name" value="Barwin-like endoglucanases"/>
    <property type="match status" value="1"/>
</dbReference>
<organism evidence="3 4">
    <name type="scientific">Naematelia encephala</name>
    <dbReference type="NCBI Taxonomy" id="71784"/>
    <lineage>
        <taxon>Eukaryota</taxon>
        <taxon>Fungi</taxon>
        <taxon>Dikarya</taxon>
        <taxon>Basidiomycota</taxon>
        <taxon>Agaricomycotina</taxon>
        <taxon>Tremellomycetes</taxon>
        <taxon>Tremellales</taxon>
        <taxon>Naemateliaceae</taxon>
        <taxon>Naematelia</taxon>
    </lineage>
</organism>
<dbReference type="PANTHER" id="PTHR31836">
    <property type="match status" value="1"/>
</dbReference>
<dbReference type="Proteomes" id="UP000193986">
    <property type="component" value="Unassembled WGS sequence"/>
</dbReference>